<dbReference type="GO" id="GO:0016020">
    <property type="term" value="C:membrane"/>
    <property type="evidence" value="ECO:0007669"/>
    <property type="project" value="UniProtKB-SubCell"/>
</dbReference>
<feature type="transmembrane region" description="Helical" evidence="10">
    <location>
        <begin position="415"/>
        <end position="435"/>
    </location>
</feature>
<feature type="transmembrane region" description="Helical" evidence="10">
    <location>
        <begin position="581"/>
        <end position="603"/>
    </location>
</feature>
<evidence type="ECO:0000313" key="12">
    <source>
        <dbReference type="Proteomes" id="UP000573603"/>
    </source>
</evidence>
<dbReference type="NCBIfam" id="TIGR00727">
    <property type="entry name" value="ISP4_OPT"/>
    <property type="match status" value="1"/>
</dbReference>
<dbReference type="NCBIfam" id="TIGR00728">
    <property type="entry name" value="OPT_sfam"/>
    <property type="match status" value="1"/>
</dbReference>
<protein>
    <recommendedName>
        <fullName evidence="13">OPT family small oligopeptide transporter</fullName>
    </recommendedName>
</protein>
<comment type="caution">
    <text evidence="11">The sequence shown here is derived from an EMBL/GenBank/DDBJ whole genome shotgun (WGS) entry which is preliminary data.</text>
</comment>
<evidence type="ECO:0000256" key="10">
    <source>
        <dbReference type="SAM" id="Phobius"/>
    </source>
</evidence>
<comment type="similarity">
    <text evidence="2">Belongs to the oligopeptide OPT transporter family.</text>
</comment>
<dbReference type="Proteomes" id="UP000573603">
    <property type="component" value="Unassembled WGS sequence"/>
</dbReference>
<sequence length="871" mass="97313">MASQFSDLQGASQSSADMASNSEKPVTDGGIQATDKREDVASMGSLTNGSVSGRAQILGAKPEEIIEAEEHARTMDLDETKRRAETLIYLHEHDPNFSSESIIRIQEFLSNEDIFSNPHKHSDLILDIKTEISLVTINSPYAEVRAVVSNKDDTSIPAGTIRAWTIGLFFVIVQSFVNQLFSVRQPTIRLQAPVIQLLSFPLGKAWEKWLPVGEFTLFGQKLQLNPGHFNQKEHMLISIMANVSASLPHSRYIIFTSWLKKYFDLPFAADFGFQICLSLAMNLLGYGLAGLARRFLVYPSFCIWPRSLATIALNQSLHDESGNASVLGPFKKMYTMSRYRFFMLSFAAMFVWFWLPELIASALSLFNWLAWISPNNFTLTAITGVTKGLGFNPLPTFDWNVATYYMDPLLVPFHVTFNMFLGALLGGVTIIAMYWSNTYNTAYLPINTNTMFDHTGAKYNVSSILNDRGLLDAETYQAYSQVYIAASSVTYYIYFFAVYTAMISYAALYHWNDIKLGFVSLWQSFKKKSNIDEFKDIHTRLMEQYPEVPEWWYLILNIIGIAFGIAAVAGWPTNTSVGTVFFGLALALLFTIPTGIIFATTGIEVEFNVLAEFIGGAWQPGNALAMNFFKGFGYVTVAHALDFSNDLKLGHYLKIPQRQTFWCQTAATIVSAFVCTAVMNFQILNIPDICQPTQKDRFTCPGVESYFTAAVLFGSLAPQRVFGEGGVYTALLVAFPVGLAFPIVYYYATCKLPKTHWLTKLHPVVVFSGGHTWSPYNLAYVWPAVIPGWISWVIVRKRHLQFWSKYNYVLAAAWQTGIALAAVVIFFAVSYHGASINWIGNSADSGCEAETCTRLKLPNGTIFGPQPGTFA</sequence>
<feature type="transmembrane region" description="Helical" evidence="10">
    <location>
        <begin position="661"/>
        <end position="683"/>
    </location>
</feature>
<evidence type="ECO:0000256" key="1">
    <source>
        <dbReference type="ARBA" id="ARBA00004141"/>
    </source>
</evidence>
<accession>A0A8H4Z093</accession>
<keyword evidence="4 10" id="KW-0812">Transmembrane</keyword>
<dbReference type="GO" id="GO:0035673">
    <property type="term" value="F:oligopeptide transmembrane transporter activity"/>
    <property type="evidence" value="ECO:0007669"/>
    <property type="project" value="InterPro"/>
</dbReference>
<name>A0A8H4Z093_9HYPO</name>
<keyword evidence="3" id="KW-0813">Transport</keyword>
<feature type="transmembrane region" description="Helical" evidence="10">
    <location>
        <begin position="778"/>
        <end position="795"/>
    </location>
</feature>
<feature type="region of interest" description="Disordered" evidence="9">
    <location>
        <begin position="1"/>
        <end position="48"/>
    </location>
</feature>
<evidence type="ECO:0000256" key="4">
    <source>
        <dbReference type="ARBA" id="ARBA00022692"/>
    </source>
</evidence>
<feature type="transmembrane region" description="Helical" evidence="10">
    <location>
        <begin position="807"/>
        <end position="829"/>
    </location>
</feature>
<evidence type="ECO:0000256" key="6">
    <source>
        <dbReference type="ARBA" id="ARBA00022927"/>
    </source>
</evidence>
<dbReference type="Pfam" id="PF03169">
    <property type="entry name" value="OPT"/>
    <property type="match status" value="1"/>
</dbReference>
<proteinExistence type="inferred from homology"/>
<evidence type="ECO:0008006" key="13">
    <source>
        <dbReference type="Google" id="ProtNLM"/>
    </source>
</evidence>
<keyword evidence="6" id="KW-0653">Protein transport</keyword>
<evidence type="ECO:0000313" key="11">
    <source>
        <dbReference type="EMBL" id="KAF5237868.1"/>
    </source>
</evidence>
<keyword evidence="5" id="KW-0571">Peptide transport</keyword>
<feature type="compositionally biased region" description="Polar residues" evidence="9">
    <location>
        <begin position="1"/>
        <end position="24"/>
    </location>
</feature>
<evidence type="ECO:0000256" key="8">
    <source>
        <dbReference type="ARBA" id="ARBA00023136"/>
    </source>
</evidence>
<dbReference type="GO" id="GO:0015031">
    <property type="term" value="P:protein transport"/>
    <property type="evidence" value="ECO:0007669"/>
    <property type="project" value="UniProtKB-KW"/>
</dbReference>
<keyword evidence="12" id="KW-1185">Reference proteome</keyword>
<feature type="transmembrane region" description="Helical" evidence="10">
    <location>
        <begin position="551"/>
        <end position="569"/>
    </location>
</feature>
<dbReference type="InterPro" id="IPR004813">
    <property type="entry name" value="OPT"/>
</dbReference>
<reference evidence="11 12" key="1">
    <citation type="journal article" date="2020" name="BMC Genomics">
        <title>Correction to: Identification and distribution of gene clusters required for synthesis of sphingolipid metabolism inhibitors in diverse species of the filamentous fungus Fusarium.</title>
        <authorList>
            <person name="Kim H.S."/>
            <person name="Lohmar J.M."/>
            <person name="Busman M."/>
            <person name="Brown D.W."/>
            <person name="Naumann T.A."/>
            <person name="Divon H.H."/>
            <person name="Lysoe E."/>
            <person name="Uhlig S."/>
            <person name="Proctor R.H."/>
        </authorList>
    </citation>
    <scope>NUCLEOTIDE SEQUENCE [LARGE SCALE GENOMIC DNA]</scope>
    <source>
        <strain evidence="11 12">NRRL 25214</strain>
    </source>
</reference>
<feature type="transmembrane region" description="Helical" evidence="10">
    <location>
        <begin position="729"/>
        <end position="748"/>
    </location>
</feature>
<dbReference type="PANTHER" id="PTHR22601">
    <property type="entry name" value="ISP4 LIKE PROTEIN"/>
    <property type="match status" value="1"/>
</dbReference>
<keyword evidence="7 10" id="KW-1133">Transmembrane helix</keyword>
<evidence type="ECO:0000256" key="7">
    <source>
        <dbReference type="ARBA" id="ARBA00022989"/>
    </source>
</evidence>
<dbReference type="AlphaFoldDB" id="A0A8H4Z093"/>
<feature type="transmembrane region" description="Helical" evidence="10">
    <location>
        <begin position="271"/>
        <end position="291"/>
    </location>
</feature>
<keyword evidence="8 10" id="KW-0472">Membrane</keyword>
<evidence type="ECO:0000256" key="5">
    <source>
        <dbReference type="ARBA" id="ARBA00022856"/>
    </source>
</evidence>
<organism evidence="11 12">
    <name type="scientific">Fusarium anthophilum</name>
    <dbReference type="NCBI Taxonomy" id="48485"/>
    <lineage>
        <taxon>Eukaryota</taxon>
        <taxon>Fungi</taxon>
        <taxon>Dikarya</taxon>
        <taxon>Ascomycota</taxon>
        <taxon>Pezizomycotina</taxon>
        <taxon>Sordariomycetes</taxon>
        <taxon>Hypocreomycetidae</taxon>
        <taxon>Hypocreales</taxon>
        <taxon>Nectriaceae</taxon>
        <taxon>Fusarium</taxon>
        <taxon>Fusarium fujikuroi species complex</taxon>
    </lineage>
</organism>
<feature type="transmembrane region" description="Helical" evidence="10">
    <location>
        <begin position="491"/>
        <end position="511"/>
    </location>
</feature>
<feature type="transmembrane region" description="Helical" evidence="10">
    <location>
        <begin position="341"/>
        <end position="366"/>
    </location>
</feature>
<evidence type="ECO:0000256" key="2">
    <source>
        <dbReference type="ARBA" id="ARBA00008807"/>
    </source>
</evidence>
<evidence type="ECO:0000256" key="9">
    <source>
        <dbReference type="SAM" id="MobiDB-lite"/>
    </source>
</evidence>
<comment type="subcellular location">
    <subcellularLocation>
        <location evidence="1">Membrane</location>
        <topology evidence="1">Multi-pass membrane protein</topology>
    </subcellularLocation>
</comment>
<dbReference type="InterPro" id="IPR004648">
    <property type="entry name" value="Oligpept_transpt"/>
</dbReference>
<evidence type="ECO:0000256" key="3">
    <source>
        <dbReference type="ARBA" id="ARBA00022448"/>
    </source>
</evidence>
<dbReference type="EMBL" id="JABEVY010000299">
    <property type="protein sequence ID" value="KAF5237868.1"/>
    <property type="molecule type" value="Genomic_DNA"/>
</dbReference>
<gene>
    <name evidence="11" type="ORF">FANTH_10582</name>
</gene>